<dbReference type="InterPro" id="IPR036573">
    <property type="entry name" value="CBM_sf_5/12"/>
</dbReference>
<dbReference type="GO" id="GO:0005524">
    <property type="term" value="F:ATP binding"/>
    <property type="evidence" value="ECO:0007669"/>
    <property type="project" value="UniProtKB-UniRule"/>
</dbReference>
<feature type="domain" description="GH18" evidence="18">
    <location>
        <begin position="329"/>
        <end position="611"/>
    </location>
</feature>
<comment type="catalytic activity">
    <reaction evidence="14 16">
        <text>L-seryl-[protein] + ATP = O-phospho-L-seryl-[protein] + ADP + H(+)</text>
        <dbReference type="Rhea" id="RHEA:17989"/>
        <dbReference type="Rhea" id="RHEA-COMP:9863"/>
        <dbReference type="Rhea" id="RHEA-COMP:11604"/>
        <dbReference type="ChEBI" id="CHEBI:15378"/>
        <dbReference type="ChEBI" id="CHEBI:29999"/>
        <dbReference type="ChEBI" id="CHEBI:30616"/>
        <dbReference type="ChEBI" id="CHEBI:83421"/>
        <dbReference type="ChEBI" id="CHEBI:456216"/>
        <dbReference type="EC" id="2.7.11.1"/>
    </reaction>
</comment>
<evidence type="ECO:0000256" key="2">
    <source>
        <dbReference type="ARBA" id="ARBA00022527"/>
    </source>
</evidence>
<keyword evidence="12" id="KW-0624">Polysaccharide degradation</keyword>
<dbReference type="GO" id="GO:0006974">
    <property type="term" value="P:DNA damage response"/>
    <property type="evidence" value="ECO:0007669"/>
    <property type="project" value="TreeGrafter"/>
</dbReference>
<evidence type="ECO:0000313" key="19">
    <source>
        <dbReference type="EMBL" id="KAJ2928915.1"/>
    </source>
</evidence>
<dbReference type="FunFam" id="1.10.510.10:FF:000059">
    <property type="entry name" value="Casein kinase II subunit alpha"/>
    <property type="match status" value="1"/>
</dbReference>
<dbReference type="EC" id="3.2.1.-" evidence="15"/>
<dbReference type="PANTHER" id="PTHR24054">
    <property type="entry name" value="CASEIN KINASE II SUBUNIT ALPHA"/>
    <property type="match status" value="1"/>
</dbReference>
<dbReference type="AlphaFoldDB" id="A0A9W8JDJ3"/>
<reference evidence="19" key="1">
    <citation type="submission" date="2022-06" db="EMBL/GenBank/DDBJ databases">
        <title>Genome Sequence of Candolleomyces eurysporus.</title>
        <authorList>
            <person name="Buettner E."/>
        </authorList>
    </citation>
    <scope>NUCLEOTIDE SEQUENCE</scope>
    <source>
        <strain evidence="19">VTCC 930004</strain>
    </source>
</reference>
<dbReference type="OrthoDB" id="10254671at2759"/>
<evidence type="ECO:0000256" key="10">
    <source>
        <dbReference type="ARBA" id="ARBA00023277"/>
    </source>
</evidence>
<dbReference type="SUPFAM" id="SSF51055">
    <property type="entry name" value="Carbohydrate binding domain"/>
    <property type="match status" value="1"/>
</dbReference>
<dbReference type="InterPro" id="IPR001579">
    <property type="entry name" value="Glyco_hydro_18_chit_AS"/>
</dbReference>
<evidence type="ECO:0000259" key="18">
    <source>
        <dbReference type="PROSITE" id="PS51910"/>
    </source>
</evidence>
<keyword evidence="5 16" id="KW-0547">Nucleotide-binding</keyword>
<dbReference type="GO" id="GO:0005634">
    <property type="term" value="C:nucleus"/>
    <property type="evidence" value="ECO:0007669"/>
    <property type="project" value="UniProtKB-SubCell"/>
</dbReference>
<evidence type="ECO:0000256" key="11">
    <source>
        <dbReference type="ARBA" id="ARBA00023295"/>
    </source>
</evidence>
<dbReference type="Proteomes" id="UP001140091">
    <property type="component" value="Unassembled WGS sequence"/>
</dbReference>
<dbReference type="PROSITE" id="PS51910">
    <property type="entry name" value="GH18_2"/>
    <property type="match status" value="1"/>
</dbReference>
<keyword evidence="10" id="KW-0119">Carbohydrate metabolism</keyword>
<dbReference type="PROSITE" id="PS01095">
    <property type="entry name" value="GH18_1"/>
    <property type="match status" value="1"/>
</dbReference>
<name>A0A9W8JDJ3_9AGAR</name>
<keyword evidence="11 15" id="KW-0326">Glycosidase</keyword>
<evidence type="ECO:0000256" key="14">
    <source>
        <dbReference type="ARBA" id="ARBA00048679"/>
    </source>
</evidence>
<feature type="non-terminal residue" evidence="19">
    <location>
        <position position="1"/>
    </location>
</feature>
<dbReference type="InterPro" id="IPR000719">
    <property type="entry name" value="Prot_kinase_dom"/>
</dbReference>
<evidence type="ECO:0000256" key="7">
    <source>
        <dbReference type="ARBA" id="ARBA00022801"/>
    </source>
</evidence>
<dbReference type="PROSITE" id="PS00108">
    <property type="entry name" value="PROTEIN_KINASE_ST"/>
    <property type="match status" value="1"/>
</dbReference>
<comment type="function">
    <text evidence="16">Catalytic subunit of a constitutively active serine/threonine-protein kinase complex that phosphorylates a large number of substrates containing acidic residues C-terminal to the phosphorylated serine or threonine.</text>
</comment>
<dbReference type="Gene3D" id="2.10.10.20">
    <property type="entry name" value="Carbohydrate-binding module superfamily 5/12"/>
    <property type="match status" value="1"/>
</dbReference>
<dbReference type="InterPro" id="IPR011009">
    <property type="entry name" value="Kinase-like_dom_sf"/>
</dbReference>
<dbReference type="GO" id="GO:0006356">
    <property type="term" value="P:regulation of transcription by RNA polymerase I"/>
    <property type="evidence" value="ECO:0007669"/>
    <property type="project" value="TreeGrafter"/>
</dbReference>
<comment type="caution">
    <text evidence="19">The sequence shown here is derived from an EMBL/GenBank/DDBJ whole genome shotgun (WGS) entry which is preliminary data.</text>
</comment>
<keyword evidence="16" id="KW-0539">Nucleus</keyword>
<accession>A0A9W8JDJ3</accession>
<dbReference type="CDD" id="cd12215">
    <property type="entry name" value="ChiC_BD"/>
    <property type="match status" value="1"/>
</dbReference>
<dbReference type="InterPro" id="IPR001223">
    <property type="entry name" value="Glyco_hydro18_cat"/>
</dbReference>
<comment type="catalytic activity">
    <reaction evidence="13 16">
        <text>L-threonyl-[protein] + ATP = O-phospho-L-threonyl-[protein] + ADP + H(+)</text>
        <dbReference type="Rhea" id="RHEA:46608"/>
        <dbReference type="Rhea" id="RHEA-COMP:11060"/>
        <dbReference type="Rhea" id="RHEA-COMP:11605"/>
        <dbReference type="ChEBI" id="CHEBI:15378"/>
        <dbReference type="ChEBI" id="CHEBI:30013"/>
        <dbReference type="ChEBI" id="CHEBI:30616"/>
        <dbReference type="ChEBI" id="CHEBI:61977"/>
        <dbReference type="ChEBI" id="CHEBI:456216"/>
        <dbReference type="EC" id="2.7.11.1"/>
    </reaction>
</comment>
<dbReference type="GO" id="GO:0008843">
    <property type="term" value="F:endochitinase activity"/>
    <property type="evidence" value="ECO:0007669"/>
    <property type="project" value="UniProtKB-EC"/>
</dbReference>
<dbReference type="FunFam" id="3.30.200.20:FF:000088">
    <property type="entry name" value="Casein kinase II subunit alpha"/>
    <property type="match status" value="1"/>
</dbReference>
<feature type="domain" description="Protein kinase" evidence="17">
    <location>
        <begin position="1"/>
        <end position="307"/>
    </location>
</feature>
<dbReference type="EC" id="2.7.11.1" evidence="16"/>
<dbReference type="GO" id="GO:0005956">
    <property type="term" value="C:protein kinase CK2 complex"/>
    <property type="evidence" value="ECO:0007669"/>
    <property type="project" value="TreeGrafter"/>
</dbReference>
<dbReference type="GO" id="GO:0000272">
    <property type="term" value="P:polysaccharide catabolic process"/>
    <property type="evidence" value="ECO:0007669"/>
    <property type="project" value="UniProtKB-KW"/>
</dbReference>
<evidence type="ECO:0000256" key="1">
    <source>
        <dbReference type="ARBA" id="ARBA00000822"/>
    </source>
</evidence>
<evidence type="ECO:0000256" key="6">
    <source>
        <dbReference type="ARBA" id="ARBA00022777"/>
    </source>
</evidence>
<evidence type="ECO:0000256" key="5">
    <source>
        <dbReference type="ARBA" id="ARBA00022741"/>
    </source>
</evidence>
<evidence type="ECO:0000256" key="8">
    <source>
        <dbReference type="ARBA" id="ARBA00022840"/>
    </source>
</evidence>
<gene>
    <name evidence="19" type="ORF">H1R20_g8190</name>
</gene>
<comment type="subunit">
    <text evidence="16">Heterotetramer.</text>
</comment>
<dbReference type="Gene3D" id="1.10.510.10">
    <property type="entry name" value="Transferase(Phosphotransferase) domain 1"/>
    <property type="match status" value="1"/>
</dbReference>
<keyword evidence="9" id="KW-0146">Chitin degradation</keyword>
<keyword evidence="2 16" id="KW-0723">Serine/threonine-protein kinase</keyword>
<dbReference type="GO" id="GO:0005829">
    <property type="term" value="C:cytosol"/>
    <property type="evidence" value="ECO:0007669"/>
    <property type="project" value="TreeGrafter"/>
</dbReference>
<comment type="similarity">
    <text evidence="16">Belongs to the protein kinase superfamily. Ser/Thr protein kinase family. CK2 subfamily.</text>
</comment>
<dbReference type="Pfam" id="PF00069">
    <property type="entry name" value="Pkinase"/>
    <property type="match status" value="1"/>
</dbReference>
<protein>
    <recommendedName>
        <fullName evidence="16">Casein kinase II subunit alpha</fullName>
        <shortName evidence="16">CK II alpha</shortName>
        <ecNumber evidence="16">2.7.11.1</ecNumber>
        <ecNumber evidence="15">3.2.1.-</ecNumber>
    </recommendedName>
</protein>
<dbReference type="GO" id="GO:0051726">
    <property type="term" value="P:regulation of cell cycle"/>
    <property type="evidence" value="ECO:0007669"/>
    <property type="project" value="TreeGrafter"/>
</dbReference>
<dbReference type="Gene3D" id="3.30.200.20">
    <property type="entry name" value="Phosphorylase Kinase, domain 1"/>
    <property type="match status" value="1"/>
</dbReference>
<dbReference type="SUPFAM" id="SSF56112">
    <property type="entry name" value="Protein kinase-like (PK-like)"/>
    <property type="match status" value="1"/>
</dbReference>
<dbReference type="InterPro" id="IPR045321">
    <property type="entry name" value="Cts1-like"/>
</dbReference>
<comment type="catalytic activity">
    <reaction evidence="1">
        <text>Random endo-hydrolysis of N-acetyl-beta-D-glucosaminide (1-&gt;4)-beta-linkages in chitin and chitodextrins.</text>
        <dbReference type="EC" id="3.2.1.14"/>
    </reaction>
</comment>
<dbReference type="PANTHER" id="PTHR24054:SF0">
    <property type="entry name" value="CASEIN KINASE II SUBUNIT ALPHA"/>
    <property type="match status" value="1"/>
</dbReference>
<keyword evidence="7 15" id="KW-0378">Hydrolase</keyword>
<keyword evidence="4 16" id="KW-0808">Transferase</keyword>
<evidence type="ECO:0000256" key="3">
    <source>
        <dbReference type="ARBA" id="ARBA00022669"/>
    </source>
</evidence>
<dbReference type="InterPro" id="IPR008271">
    <property type="entry name" value="Ser/Thr_kinase_AS"/>
</dbReference>
<evidence type="ECO:0000259" key="17">
    <source>
        <dbReference type="PROSITE" id="PS50011"/>
    </source>
</evidence>
<dbReference type="SMART" id="SM00220">
    <property type="entry name" value="S_TKc"/>
    <property type="match status" value="1"/>
</dbReference>
<evidence type="ECO:0000313" key="20">
    <source>
        <dbReference type="Proteomes" id="UP001140091"/>
    </source>
</evidence>
<proteinExistence type="inferred from homology"/>
<evidence type="ECO:0000256" key="12">
    <source>
        <dbReference type="ARBA" id="ARBA00023326"/>
    </source>
</evidence>
<dbReference type="InterPro" id="IPR017853">
    <property type="entry name" value="GH"/>
</dbReference>
<evidence type="ECO:0000256" key="4">
    <source>
        <dbReference type="ARBA" id="ARBA00022679"/>
    </source>
</evidence>
<evidence type="ECO:0000256" key="16">
    <source>
        <dbReference type="RuleBase" id="RU369118"/>
    </source>
</evidence>
<dbReference type="GO" id="GO:0005576">
    <property type="term" value="C:extracellular region"/>
    <property type="evidence" value="ECO:0007669"/>
    <property type="project" value="InterPro"/>
</dbReference>
<dbReference type="GO" id="GO:0004674">
    <property type="term" value="F:protein serine/threonine kinase activity"/>
    <property type="evidence" value="ECO:0007669"/>
    <property type="project" value="UniProtKB-UniRule"/>
</dbReference>
<dbReference type="EMBL" id="JANBPK010000919">
    <property type="protein sequence ID" value="KAJ2928915.1"/>
    <property type="molecule type" value="Genomic_DNA"/>
</dbReference>
<dbReference type="GO" id="GO:0006032">
    <property type="term" value="P:chitin catabolic process"/>
    <property type="evidence" value="ECO:0007669"/>
    <property type="project" value="UniProtKB-KW"/>
</dbReference>
<organism evidence="19 20">
    <name type="scientific">Candolleomyces eurysporus</name>
    <dbReference type="NCBI Taxonomy" id="2828524"/>
    <lineage>
        <taxon>Eukaryota</taxon>
        <taxon>Fungi</taxon>
        <taxon>Dikarya</taxon>
        <taxon>Basidiomycota</taxon>
        <taxon>Agaricomycotina</taxon>
        <taxon>Agaricomycetes</taxon>
        <taxon>Agaricomycetidae</taxon>
        <taxon>Agaricales</taxon>
        <taxon>Agaricineae</taxon>
        <taxon>Psathyrellaceae</taxon>
        <taxon>Candolleomyces</taxon>
    </lineage>
</organism>
<dbReference type="SMART" id="SM00495">
    <property type="entry name" value="ChtBD3"/>
    <property type="match status" value="1"/>
</dbReference>
<sequence>MGRSPAKSVARVYADVNGRLGPSWHEYDNLQVQWGSQDHYEIVRKVFEGVNIMSEEKCIIKVLKPVKKKKIKREIKILQNLAGGPNIVALLDVVRDPASKIPSLITEYVHNLDFKVLYPRFTDMDALDFCHSKGIMHRDVKPHNVMIDHEHRKLRLIDWGLAEFYHPKTEYNVRVASRYFKGPELLVDFQEYDYSLDMWSYGCMFASMIFRKEPFFHGHDNYDQLVKITKVLGTDDLYAYIEKYNIRLDSQYDELLGRYPRKPWTRFITSENQRYISNEAIDFLDKLLRYDHQERLTAREAQGQPYFVGTTMLLCNYKRSHLHVSRLLTIVSSYWGQNSYGVGHSDIANHQKRLSYYCEDNSIDVFPIAFLNVFFGPGNVPSLNLANTCNPTDNATFPGTALPICSFLASDISACQSKGKLITLSLGGATGAVGLSSDSQASAFADLIWNLFLGGKSSTRPFGTAILDGIDLDIEGGTSNYYATFVDRIRSLGQASGRKYYFTAAPQCVYPDAALGAVLNAAVFDASWNFGLWDYWARSVSRSKTTKVYIGAPASSSAAGGGYVDISTLSRIATQMRKSFPSFGGVMLWDASQAYANNRYDRAIKNALVAAGGIGFTYPACSAPAYASGNGYSAGSQVSYGGYIWQAKWYASGQPSNTPNGEWSAGTYWVTP</sequence>
<dbReference type="GO" id="GO:0030246">
    <property type="term" value="F:carbohydrate binding"/>
    <property type="evidence" value="ECO:0007669"/>
    <property type="project" value="InterPro"/>
</dbReference>
<dbReference type="CDD" id="cd14132">
    <property type="entry name" value="STKc_CK2_alpha"/>
    <property type="match status" value="1"/>
</dbReference>
<evidence type="ECO:0000256" key="13">
    <source>
        <dbReference type="ARBA" id="ARBA00047899"/>
    </source>
</evidence>
<dbReference type="Gene3D" id="3.20.20.80">
    <property type="entry name" value="Glycosidases"/>
    <property type="match status" value="1"/>
</dbReference>
<dbReference type="InterPro" id="IPR003610">
    <property type="entry name" value="CBM5/12"/>
</dbReference>
<keyword evidence="20" id="KW-1185">Reference proteome</keyword>
<evidence type="ECO:0000256" key="9">
    <source>
        <dbReference type="ARBA" id="ARBA00023024"/>
    </source>
</evidence>
<dbReference type="PROSITE" id="PS50011">
    <property type="entry name" value="PROTEIN_KINASE_DOM"/>
    <property type="match status" value="1"/>
</dbReference>
<dbReference type="InterPro" id="IPR045216">
    <property type="entry name" value="CK2_alpha"/>
</dbReference>
<evidence type="ECO:0000256" key="15">
    <source>
        <dbReference type="RuleBase" id="RU000489"/>
    </source>
</evidence>
<keyword evidence="6 16" id="KW-0418">Kinase</keyword>
<dbReference type="SUPFAM" id="SSF51445">
    <property type="entry name" value="(Trans)glycosidases"/>
    <property type="match status" value="1"/>
</dbReference>
<keyword evidence="3" id="KW-0147">Chitin-binding</keyword>
<keyword evidence="8 16" id="KW-0067">ATP-binding</keyword>
<dbReference type="GO" id="GO:0106310">
    <property type="term" value="F:protein serine kinase activity"/>
    <property type="evidence" value="ECO:0007669"/>
    <property type="project" value="UniProtKB-UniRule"/>
</dbReference>
<dbReference type="Pfam" id="PF00704">
    <property type="entry name" value="Glyco_hydro_18"/>
    <property type="match status" value="1"/>
</dbReference>
<comment type="subcellular location">
    <subcellularLocation>
        <location evidence="16">Nucleus</location>
    </subcellularLocation>
</comment>
<dbReference type="GO" id="GO:0006359">
    <property type="term" value="P:regulation of transcription by RNA polymerase III"/>
    <property type="evidence" value="ECO:0007669"/>
    <property type="project" value="TreeGrafter"/>
</dbReference>
<dbReference type="GO" id="GO:0008061">
    <property type="term" value="F:chitin binding"/>
    <property type="evidence" value="ECO:0007669"/>
    <property type="project" value="UniProtKB-KW"/>
</dbReference>
<dbReference type="CDD" id="cd02877">
    <property type="entry name" value="GH18_hevamine_XipI_class_III"/>
    <property type="match status" value="1"/>
</dbReference>